<dbReference type="EMBL" id="GL437091">
    <property type="protein sequence ID" value="EFN71136.1"/>
    <property type="molecule type" value="Genomic_DNA"/>
</dbReference>
<protein>
    <submittedName>
        <fullName evidence="1">Uncharacterized protein</fullName>
    </submittedName>
</protein>
<gene>
    <name evidence="1" type="ORF">EAG_10663</name>
</gene>
<evidence type="ECO:0000313" key="2">
    <source>
        <dbReference type="Proteomes" id="UP000000311"/>
    </source>
</evidence>
<reference evidence="1 2" key="1">
    <citation type="journal article" date="2010" name="Science">
        <title>Genomic comparison of the ants Camponotus floridanus and Harpegnathos saltator.</title>
        <authorList>
            <person name="Bonasio R."/>
            <person name="Zhang G."/>
            <person name="Ye C."/>
            <person name="Mutti N.S."/>
            <person name="Fang X."/>
            <person name="Qin N."/>
            <person name="Donahue G."/>
            <person name="Yang P."/>
            <person name="Li Q."/>
            <person name="Li C."/>
            <person name="Zhang P."/>
            <person name="Huang Z."/>
            <person name="Berger S.L."/>
            <person name="Reinberg D."/>
            <person name="Wang J."/>
            <person name="Liebig J."/>
        </authorList>
    </citation>
    <scope>NUCLEOTIDE SEQUENCE [LARGE SCALE GENOMIC DNA]</scope>
    <source>
        <strain evidence="2">C129</strain>
    </source>
</reference>
<dbReference type="AlphaFoldDB" id="E2A602"/>
<accession>E2A602</accession>
<keyword evidence="2" id="KW-1185">Reference proteome</keyword>
<organism evidence="2">
    <name type="scientific">Camponotus floridanus</name>
    <name type="common">Florida carpenter ant</name>
    <dbReference type="NCBI Taxonomy" id="104421"/>
    <lineage>
        <taxon>Eukaryota</taxon>
        <taxon>Metazoa</taxon>
        <taxon>Ecdysozoa</taxon>
        <taxon>Arthropoda</taxon>
        <taxon>Hexapoda</taxon>
        <taxon>Insecta</taxon>
        <taxon>Pterygota</taxon>
        <taxon>Neoptera</taxon>
        <taxon>Endopterygota</taxon>
        <taxon>Hymenoptera</taxon>
        <taxon>Apocrita</taxon>
        <taxon>Aculeata</taxon>
        <taxon>Formicoidea</taxon>
        <taxon>Formicidae</taxon>
        <taxon>Formicinae</taxon>
        <taxon>Camponotus</taxon>
    </lineage>
</organism>
<name>E2A602_CAMFO</name>
<evidence type="ECO:0000313" key="1">
    <source>
        <dbReference type="EMBL" id="EFN71136.1"/>
    </source>
</evidence>
<sequence length="181" mass="19971">MEGNGTLIPIGATKMHDAHLPAFQSCREPSLTKPRSIQKKNVQKYPFRDATATSLHVTEERNVVHPRKRALALQEKPTSISQPLLMFRSPDLSKCHVTTSWRLRSGFLTATLEINAIGVGVAAPDIGPLPFQVCSRYLSDKVTEVHIETGEQAIQFGSDWKAISHSIATQTKEPSVDSNNN</sequence>
<dbReference type="InParanoid" id="E2A602"/>
<dbReference type="Proteomes" id="UP000000311">
    <property type="component" value="Unassembled WGS sequence"/>
</dbReference>
<proteinExistence type="predicted"/>